<name>M1VGX1_CYAM1</name>
<dbReference type="HOGENOM" id="CLU_075183_1_0_1"/>
<dbReference type="PANTHER" id="PTHR35748">
    <property type="entry name" value="OS05G0358400 PROTEIN"/>
    <property type="match status" value="1"/>
</dbReference>
<organism evidence="1 2">
    <name type="scientific">Cyanidioschyzon merolae (strain NIES-3377 / 10D)</name>
    <name type="common">Unicellular red alga</name>
    <dbReference type="NCBI Taxonomy" id="280699"/>
    <lineage>
        <taxon>Eukaryota</taxon>
        <taxon>Rhodophyta</taxon>
        <taxon>Bangiophyceae</taxon>
        <taxon>Cyanidiales</taxon>
        <taxon>Cyanidiaceae</taxon>
        <taxon>Cyanidioschyzon</taxon>
    </lineage>
</organism>
<gene>
    <name evidence="1" type="ORF">CYME_CMI126C</name>
</gene>
<protein>
    <submittedName>
        <fullName evidence="1">Uncharacterized protein</fullName>
    </submittedName>
</protein>
<accession>M1VGX1</accession>
<evidence type="ECO:0000313" key="2">
    <source>
        <dbReference type="Proteomes" id="UP000007014"/>
    </source>
</evidence>
<dbReference type="Gene3D" id="3.10.490.10">
    <property type="entry name" value="Gamma-glutamyl cyclotransferase-like"/>
    <property type="match status" value="1"/>
</dbReference>
<evidence type="ECO:0000313" key="1">
    <source>
        <dbReference type="EMBL" id="BAM80013.1"/>
    </source>
</evidence>
<sequence length="263" mass="29216">MKVARRVCAAEAEVLAQSDAVSWVDAGSGERRVRLAGYGSLLSVASARRTCPQLRHHRLAWVQGYRRIFCLVSLTCVRRGPPYADWRTREVAACAAFPGDSEDRLAVALFDIPASELQAYLERESRYEFTVVNCLEADSSGIRKAIMCVAPFDRWAVACPIREQGPLHDAGCWHWYSGPLWRKDVLPSAPYLHLCLRAAAAFDVLDEFLDASYLADGCTTLRSYLRSLDQWGPAADPISLEKTRKLQGSADGSFLIFAAGNWN</sequence>
<dbReference type="Gramene" id="CMI126CT">
    <property type="protein sequence ID" value="CMI126CT"/>
    <property type="gene ID" value="CMI126C"/>
</dbReference>
<dbReference type="Proteomes" id="UP000007014">
    <property type="component" value="Chromosome 9"/>
</dbReference>
<dbReference type="KEGG" id="cme:CYME_CMI126C"/>
<reference evidence="1 2" key="2">
    <citation type="journal article" date="2007" name="BMC Biol.">
        <title>A 100%-complete sequence reveals unusually simple genomic features in the hot-spring red alga Cyanidioschyzon merolae.</title>
        <authorList>
            <person name="Nozaki H."/>
            <person name="Takano H."/>
            <person name="Misumi O."/>
            <person name="Terasawa K."/>
            <person name="Matsuzaki M."/>
            <person name="Maruyama S."/>
            <person name="Nishida K."/>
            <person name="Yagisawa F."/>
            <person name="Yoshida Y."/>
            <person name="Fujiwara T."/>
            <person name="Takio S."/>
            <person name="Tamura K."/>
            <person name="Chung S.J."/>
            <person name="Nakamura S."/>
            <person name="Kuroiwa H."/>
            <person name="Tanaka K."/>
            <person name="Sato N."/>
            <person name="Kuroiwa T."/>
        </authorList>
    </citation>
    <scope>NUCLEOTIDE SEQUENCE [LARGE SCALE GENOMIC DNA]</scope>
    <source>
        <strain evidence="1 2">10D</strain>
    </source>
</reference>
<dbReference type="PANTHER" id="PTHR35748:SF1">
    <property type="entry name" value="OS05G0358400 PROTEIN"/>
    <property type="match status" value="1"/>
</dbReference>
<dbReference type="AlphaFoldDB" id="M1VGX1"/>
<keyword evidence="2" id="KW-1185">Reference proteome</keyword>
<proteinExistence type="predicted"/>
<dbReference type="RefSeq" id="XP_005536299.1">
    <property type="nucleotide sequence ID" value="XM_005536242.1"/>
</dbReference>
<dbReference type="OMA" id="ALMCTRW"/>
<reference evidence="1 2" key="1">
    <citation type="journal article" date="2004" name="Nature">
        <title>Genome sequence of the ultrasmall unicellular red alga Cyanidioschyzon merolae 10D.</title>
        <authorList>
            <person name="Matsuzaki M."/>
            <person name="Misumi O."/>
            <person name="Shin-i T."/>
            <person name="Maruyama S."/>
            <person name="Takahara M."/>
            <person name="Miyagishima S."/>
            <person name="Mori T."/>
            <person name="Nishida K."/>
            <person name="Yagisawa F."/>
            <person name="Nishida K."/>
            <person name="Yoshida Y."/>
            <person name="Nishimura Y."/>
            <person name="Nakao S."/>
            <person name="Kobayashi T."/>
            <person name="Momoyama Y."/>
            <person name="Higashiyama T."/>
            <person name="Minoda A."/>
            <person name="Sano M."/>
            <person name="Nomoto H."/>
            <person name="Oishi K."/>
            <person name="Hayashi H."/>
            <person name="Ohta F."/>
            <person name="Nishizaka S."/>
            <person name="Haga S."/>
            <person name="Miura S."/>
            <person name="Morishita T."/>
            <person name="Kabeya Y."/>
            <person name="Terasawa K."/>
            <person name="Suzuki Y."/>
            <person name="Ishii Y."/>
            <person name="Asakawa S."/>
            <person name="Takano H."/>
            <person name="Ohta N."/>
            <person name="Kuroiwa H."/>
            <person name="Tanaka K."/>
            <person name="Shimizu N."/>
            <person name="Sugano S."/>
            <person name="Sato N."/>
            <person name="Nozaki H."/>
            <person name="Ogasawara N."/>
            <person name="Kohara Y."/>
            <person name="Kuroiwa T."/>
        </authorList>
    </citation>
    <scope>NUCLEOTIDE SEQUENCE [LARGE SCALE GENOMIC DNA]</scope>
    <source>
        <strain evidence="1 2">10D</strain>
    </source>
</reference>
<dbReference type="EMBL" id="AP006491">
    <property type="protein sequence ID" value="BAM80013.1"/>
    <property type="molecule type" value="Genomic_DNA"/>
</dbReference>
<dbReference type="eggNOG" id="ENOG502QSZV">
    <property type="taxonomic scope" value="Eukaryota"/>
</dbReference>
<dbReference type="OrthoDB" id="565040at2759"/>
<dbReference type="GeneID" id="16993756"/>